<protein>
    <submittedName>
        <fullName evidence="1">Uncharacterized protein</fullName>
    </submittedName>
</protein>
<accession>W1N2Z6</accession>
<dbReference type="EMBL" id="AVBC01000055">
    <property type="protein sequence ID" value="ERL49320.1"/>
    <property type="molecule type" value="Genomic_DNA"/>
</dbReference>
<reference evidence="1 2" key="1">
    <citation type="submission" date="2013-08" db="EMBL/GenBank/DDBJ databases">
        <title>draft genome of Halomonas huanghegensis, strain BJGMM-B45T.</title>
        <authorList>
            <person name="Miao C."/>
            <person name="Wan Y."/>
            <person name="Jin W."/>
        </authorList>
    </citation>
    <scope>NUCLEOTIDE SEQUENCE [LARGE SCALE GENOMIC DNA]</scope>
    <source>
        <strain evidence="1 2">BJGMM-B45</strain>
    </source>
</reference>
<gene>
    <name evidence="1" type="ORF">BJB45_07555</name>
</gene>
<evidence type="ECO:0000313" key="2">
    <source>
        <dbReference type="Proteomes" id="UP000019113"/>
    </source>
</evidence>
<dbReference type="PATRIC" id="fig|1178482.3.peg.4102"/>
<dbReference type="KEGG" id="hhu:AR456_08850"/>
<sequence length="63" mass="6506">MAARVIKATIASGMARLTVVRTPRAEAVAAPNGRISSHRTNGASIMLSITAKTTSQVLDSILA</sequence>
<name>W1N2Z6_9GAMM</name>
<dbReference type="AlphaFoldDB" id="W1N2Z6"/>
<keyword evidence="2" id="KW-1185">Reference proteome</keyword>
<dbReference type="Proteomes" id="UP000019113">
    <property type="component" value="Unassembled WGS sequence"/>
</dbReference>
<proteinExistence type="predicted"/>
<evidence type="ECO:0000313" key="1">
    <source>
        <dbReference type="EMBL" id="ERL49320.1"/>
    </source>
</evidence>
<comment type="caution">
    <text evidence="1">The sequence shown here is derived from an EMBL/GenBank/DDBJ whole genome shotgun (WGS) entry which is preliminary data.</text>
</comment>
<organism evidence="1 2">
    <name type="scientific">Halomonas huangheensis</name>
    <dbReference type="NCBI Taxonomy" id="1178482"/>
    <lineage>
        <taxon>Bacteria</taxon>
        <taxon>Pseudomonadati</taxon>
        <taxon>Pseudomonadota</taxon>
        <taxon>Gammaproteobacteria</taxon>
        <taxon>Oceanospirillales</taxon>
        <taxon>Halomonadaceae</taxon>
        <taxon>Halomonas</taxon>
    </lineage>
</organism>